<evidence type="ECO:0000313" key="2">
    <source>
        <dbReference type="EMBL" id="KKL48913.1"/>
    </source>
</evidence>
<dbReference type="EMBL" id="LAZR01033152">
    <property type="protein sequence ID" value="KKL48913.1"/>
    <property type="molecule type" value="Genomic_DNA"/>
</dbReference>
<comment type="caution">
    <text evidence="2">The sequence shown here is derived from an EMBL/GenBank/DDBJ whole genome shotgun (WGS) entry which is preliminary data.</text>
</comment>
<feature type="region of interest" description="Disordered" evidence="1">
    <location>
        <begin position="40"/>
        <end position="60"/>
    </location>
</feature>
<organism evidence="2">
    <name type="scientific">marine sediment metagenome</name>
    <dbReference type="NCBI Taxonomy" id="412755"/>
    <lineage>
        <taxon>unclassified sequences</taxon>
        <taxon>metagenomes</taxon>
        <taxon>ecological metagenomes</taxon>
    </lineage>
</organism>
<proteinExistence type="predicted"/>
<reference evidence="2" key="1">
    <citation type="journal article" date="2015" name="Nature">
        <title>Complex archaea that bridge the gap between prokaryotes and eukaryotes.</title>
        <authorList>
            <person name="Spang A."/>
            <person name="Saw J.H."/>
            <person name="Jorgensen S.L."/>
            <person name="Zaremba-Niedzwiedzka K."/>
            <person name="Martijn J."/>
            <person name="Lind A.E."/>
            <person name="van Eijk R."/>
            <person name="Schleper C."/>
            <person name="Guy L."/>
            <person name="Ettema T.J."/>
        </authorList>
    </citation>
    <scope>NUCLEOTIDE SEQUENCE</scope>
</reference>
<gene>
    <name evidence="2" type="ORF">LCGC14_2320760</name>
</gene>
<name>A0A0F9CHY6_9ZZZZ</name>
<dbReference type="AlphaFoldDB" id="A0A0F9CHY6"/>
<accession>A0A0F9CHY6</accession>
<evidence type="ECO:0000256" key="1">
    <source>
        <dbReference type="SAM" id="MobiDB-lite"/>
    </source>
</evidence>
<sequence length="278" mass="29995">MKVANMMYSQMVWRPMGDTDKDGATGDLFYQGQLLMNGSDGSTATHPWPDGVSPAKDASGAADTTDEMVLCGIIQGFNPRIRTLDSTYGVHRSAGVSSSSDQVARNIGPYGGHEVYADPAPKLQMATIMPWTQIQIQIYNSTINTTISLLTSTAVSGTNVSATVNATDFTPVANLATIYCRSGANQGIYRQMTGTSTTALTWDKAFPRTMVIGDTFVAAPCRLGPSWIQLDTEGIFMDGSATAGTDYYIFHVDELHFDVPGKEHVVGRFDPVHFGRRA</sequence>
<protein>
    <submittedName>
        <fullName evidence="2">Uncharacterized protein</fullName>
    </submittedName>
</protein>